<comment type="catalytic activity">
    <reaction evidence="1 11">
        <text>ATP-independent breakage of single-stranded DNA, followed by passage and rejoining.</text>
        <dbReference type="EC" id="5.6.2.1"/>
    </reaction>
</comment>
<comment type="subunit">
    <text evidence="11">Monomer.</text>
</comment>
<dbReference type="InterPro" id="IPR023405">
    <property type="entry name" value="Topo_IA_core_domain"/>
</dbReference>
<dbReference type="Gene3D" id="1.10.290.10">
    <property type="entry name" value="Topoisomerase I, domain 4"/>
    <property type="match status" value="1"/>
</dbReference>
<dbReference type="InterPro" id="IPR005733">
    <property type="entry name" value="TopoI_bac-type"/>
</dbReference>
<evidence type="ECO:0000256" key="5">
    <source>
        <dbReference type="ARBA" id="ARBA00022771"/>
    </source>
</evidence>
<feature type="region of interest" description="Interaction with DNA" evidence="11">
    <location>
        <begin position="190"/>
        <end position="195"/>
    </location>
</feature>
<dbReference type="InterPro" id="IPR003601">
    <property type="entry name" value="Topo_IA_2"/>
</dbReference>
<dbReference type="FunFam" id="3.40.50.140:FF:000001">
    <property type="entry name" value="DNA topoisomerase 1"/>
    <property type="match status" value="1"/>
</dbReference>
<evidence type="ECO:0000256" key="9">
    <source>
        <dbReference type="ARBA" id="ARBA00023125"/>
    </source>
</evidence>
<dbReference type="GO" id="GO:0006265">
    <property type="term" value="P:DNA topological change"/>
    <property type="evidence" value="ECO:0007669"/>
    <property type="project" value="UniProtKB-UniRule"/>
</dbReference>
<dbReference type="EMBL" id="FUXX01000011">
    <property type="protein sequence ID" value="SKA60555.1"/>
    <property type="molecule type" value="Genomic_DNA"/>
</dbReference>
<feature type="site" description="Interaction with DNA" evidence="11">
    <location>
        <position position="182"/>
    </location>
</feature>
<feature type="site" description="Interaction with DNA" evidence="11">
    <location>
        <position position="319"/>
    </location>
</feature>
<dbReference type="GO" id="GO:0005694">
    <property type="term" value="C:chromosome"/>
    <property type="evidence" value="ECO:0007669"/>
    <property type="project" value="InterPro"/>
</dbReference>
<name>A0A1T4V6G3_9GAMM</name>
<reference evidence="16" key="1">
    <citation type="submission" date="2017-02" db="EMBL/GenBank/DDBJ databases">
        <authorList>
            <person name="Varghese N."/>
            <person name="Submissions S."/>
        </authorList>
    </citation>
    <scope>NUCLEOTIDE SEQUENCE [LARGE SCALE GENOMIC DNA]</scope>
    <source>
        <strain evidence="16">DSM 3072</strain>
    </source>
</reference>
<organism evidence="15 16">
    <name type="scientific">Succinivibrio dextrinosolvens DSM 3072</name>
    <dbReference type="NCBI Taxonomy" id="1123324"/>
    <lineage>
        <taxon>Bacteria</taxon>
        <taxon>Pseudomonadati</taxon>
        <taxon>Pseudomonadota</taxon>
        <taxon>Gammaproteobacteria</taxon>
        <taxon>Aeromonadales</taxon>
        <taxon>Succinivibrionaceae</taxon>
        <taxon>Succinivibrio</taxon>
    </lineage>
</organism>
<keyword evidence="3" id="KW-0479">Metal-binding</keyword>
<evidence type="ECO:0000256" key="10">
    <source>
        <dbReference type="ARBA" id="ARBA00023235"/>
    </source>
</evidence>
<evidence type="ECO:0000256" key="3">
    <source>
        <dbReference type="ARBA" id="ARBA00022723"/>
    </source>
</evidence>
<comment type="similarity">
    <text evidence="2 11">Belongs to the type IA topoisomerase family.</text>
</comment>
<dbReference type="PRINTS" id="PR00417">
    <property type="entry name" value="PRTPISMRASEI"/>
</dbReference>
<dbReference type="InterPro" id="IPR013824">
    <property type="entry name" value="Topo_IA_cen_sub1"/>
</dbReference>
<dbReference type="SUPFAM" id="SSF56712">
    <property type="entry name" value="Prokaryotic type I DNA topoisomerase"/>
    <property type="match status" value="1"/>
</dbReference>
<feature type="site" description="Interaction with DNA" evidence="11">
    <location>
        <position position="166"/>
    </location>
</feature>
<dbReference type="InterPro" id="IPR013497">
    <property type="entry name" value="Topo_IA_cen"/>
</dbReference>
<dbReference type="Proteomes" id="UP000242432">
    <property type="component" value="Unassembled WGS sequence"/>
</dbReference>
<keyword evidence="6" id="KW-0862">Zinc</keyword>
<dbReference type="InterPro" id="IPR013825">
    <property type="entry name" value="Topo_IA_cen_sub2"/>
</dbReference>
<dbReference type="InterPro" id="IPR013826">
    <property type="entry name" value="Topo_IA_cen_sub3"/>
</dbReference>
<dbReference type="PROSITE" id="PS00396">
    <property type="entry name" value="TOPO_IA_1"/>
    <property type="match status" value="1"/>
</dbReference>
<keyword evidence="9 11" id="KW-0238">DNA-binding</keyword>
<dbReference type="InterPro" id="IPR049330">
    <property type="entry name" value="TOP1_Znf"/>
</dbReference>
<dbReference type="SMART" id="SM00437">
    <property type="entry name" value="TOP1Ac"/>
    <property type="match status" value="1"/>
</dbReference>
<dbReference type="Gene3D" id="3.30.65.10">
    <property type="entry name" value="Bacterial Topoisomerase I, domain 1"/>
    <property type="match status" value="3"/>
</dbReference>
<dbReference type="InterPro" id="IPR034149">
    <property type="entry name" value="TOPRIM_TopoI"/>
</dbReference>
<evidence type="ECO:0000256" key="12">
    <source>
        <dbReference type="SAM" id="MobiDB-lite"/>
    </source>
</evidence>
<dbReference type="RefSeq" id="WP_078928425.1">
    <property type="nucleotide sequence ID" value="NZ_FUXX01000011.1"/>
</dbReference>
<protein>
    <recommendedName>
        <fullName evidence="11">DNA topoisomerase 1</fullName>
        <ecNumber evidence="11">5.6.2.1</ecNumber>
    </recommendedName>
    <alternativeName>
        <fullName evidence="11">DNA topoisomerase I</fullName>
    </alternativeName>
</protein>
<dbReference type="Gene3D" id="3.40.50.140">
    <property type="match status" value="1"/>
</dbReference>
<feature type="compositionally biased region" description="Basic residues" evidence="12">
    <location>
        <begin position="891"/>
        <end position="921"/>
    </location>
</feature>
<dbReference type="NCBIfam" id="TIGR01051">
    <property type="entry name" value="topA_bact"/>
    <property type="match status" value="1"/>
</dbReference>
<dbReference type="CDD" id="cd03363">
    <property type="entry name" value="TOPRIM_TopoIA_TopoI"/>
    <property type="match status" value="1"/>
</dbReference>
<dbReference type="Pfam" id="PF01751">
    <property type="entry name" value="Toprim"/>
    <property type="match status" value="1"/>
</dbReference>
<keyword evidence="5" id="KW-0863">Zinc-finger</keyword>
<keyword evidence="10 11" id="KW-0413">Isomerase</keyword>
<accession>A0A1T4V6G3</accession>
<dbReference type="AlphaFoldDB" id="A0A1T4V6G3"/>
<dbReference type="InterPro" id="IPR013263">
    <property type="entry name" value="TopoI_Znr_bac"/>
</dbReference>
<evidence type="ECO:0000313" key="15">
    <source>
        <dbReference type="EMBL" id="SKA60555.1"/>
    </source>
</evidence>
<dbReference type="InterPro" id="IPR028612">
    <property type="entry name" value="Topoisom_1_IA"/>
</dbReference>
<evidence type="ECO:0000256" key="1">
    <source>
        <dbReference type="ARBA" id="ARBA00000213"/>
    </source>
</evidence>
<dbReference type="PANTHER" id="PTHR42785:SF1">
    <property type="entry name" value="DNA TOPOISOMERASE"/>
    <property type="match status" value="1"/>
</dbReference>
<dbReference type="Gene3D" id="2.20.25.10">
    <property type="match status" value="1"/>
</dbReference>
<gene>
    <name evidence="11" type="primary">topA</name>
    <name evidence="15" type="ORF">SAMN02745213_00901</name>
</gene>
<dbReference type="PROSITE" id="PS52039">
    <property type="entry name" value="TOPO_IA_2"/>
    <property type="match status" value="1"/>
</dbReference>
<dbReference type="Pfam" id="PF21372">
    <property type="entry name" value="Zn_ribbon_bTOP1"/>
    <property type="match status" value="1"/>
</dbReference>
<sequence length="921" mass="103363">MGKSLVIVESPSKATIINRYLGDDYVVKASVGHIRDLATAASTEKADKSKAKAAKTHKLTKDEVLARSMGVDPKNGWKANYAIMPDKQKVVAELKKLAKDADKVYLATDLDREGEAIAWHLKEVLGGDDDKYLRVKYPEITKAAIHKAFENPGRVNMNLVNAQQTRRFLDRVVGFMVSPLLWKKVARGLSAGRVQSVAVELIVDKEREIKAFIPEEYWNIDSIVKTSSKAELKLALNSKGGHKIEIHNKDEATAIVDALKKSDFIVDKIETKKGSQKPLPPFTTSTLQQVANQRLGFSVRRTMTVAQRLYEQGLITYMRTDSVNLSEEAIATARDIISRNFGDKYIPEKPNYYKSKESAQEAHEAIRPSHPLDPLPSTVDRDGQRLFELIKARYLASQMTAQEYNTTNVSVSAGEYGFKASGKQITFDGFKRVYSFNKNEEVILPKLSEGEKLSVSEILPSQHFTQPPSRFSEASLVKELEKDGIGRPSTYAAIISTIQERGYVTINHGRFYAERMGEIVTDRLRYSFKELMDKNFTASMEDSLDEIAQGNLDWIQSLDKFYKNFEVELTKANLTYAEGGMPENSPLEIKEMLCPECKKYHMAVQSGKTGMFLSCLGYYDKDVKTADRCHKTLNLRAIDVSSLSTSNISEEEEAKILRSRPRCPKCHSVMDTYIIDESHKLHLCSTPNCGGYLFETGKFDSEIEKGPEIPCEKCGHTMVLKEGRFGKYMACTNKECGNTRKILKNGQVAPPREDAVDLPDLPCKTAGSHYVLRDGAAGIFLAAHNFPKVRETRPPKIVELKKYRDKISPKFYYLADAPAYDPDGNETEVRFSRKTKQQYIVSVKDEKQTKFVAFYNQEKGEWEVQETAKSTAKKSSSKASSKTEKTASKSTAKKTAVKKTATRKTAAKKTVAKKTSKKTSE</sequence>
<dbReference type="Gene3D" id="2.70.20.10">
    <property type="entry name" value="Topoisomerase I, domain 3"/>
    <property type="match status" value="1"/>
</dbReference>
<dbReference type="PROSITE" id="PS50880">
    <property type="entry name" value="TOPRIM"/>
    <property type="match status" value="1"/>
</dbReference>
<evidence type="ECO:0000256" key="8">
    <source>
        <dbReference type="ARBA" id="ARBA00023029"/>
    </source>
</evidence>
<feature type="site" description="Interaction with DNA" evidence="11">
    <location>
        <position position="501"/>
    </location>
</feature>
<dbReference type="Pfam" id="PF01131">
    <property type="entry name" value="Topoisom_bac"/>
    <property type="match status" value="1"/>
</dbReference>
<evidence type="ECO:0000256" key="2">
    <source>
        <dbReference type="ARBA" id="ARBA00009446"/>
    </source>
</evidence>
<dbReference type="HAMAP" id="MF_00952">
    <property type="entry name" value="Topoisom_1_prok"/>
    <property type="match status" value="1"/>
</dbReference>
<feature type="site" description="Interaction with DNA" evidence="11">
    <location>
        <position position="170"/>
    </location>
</feature>
<dbReference type="Pfam" id="PF01396">
    <property type="entry name" value="Zn_ribbon_Top1"/>
    <property type="match status" value="2"/>
</dbReference>
<dbReference type="EC" id="5.6.2.1" evidence="11"/>
<evidence type="ECO:0000256" key="11">
    <source>
        <dbReference type="HAMAP-Rule" id="MF_00952"/>
    </source>
</evidence>
<dbReference type="GO" id="GO:0003677">
    <property type="term" value="F:DNA binding"/>
    <property type="evidence" value="ECO:0007669"/>
    <property type="project" value="UniProtKB-KW"/>
</dbReference>
<dbReference type="InterPro" id="IPR023406">
    <property type="entry name" value="Topo_IA_AS"/>
</dbReference>
<dbReference type="GO" id="GO:0003917">
    <property type="term" value="F:DNA topoisomerase type I (single strand cut, ATP-independent) activity"/>
    <property type="evidence" value="ECO:0007669"/>
    <property type="project" value="UniProtKB-UniRule"/>
</dbReference>
<dbReference type="InterPro" id="IPR003602">
    <property type="entry name" value="Topo_IA_DNA-bd_dom"/>
</dbReference>
<keyword evidence="8 11" id="KW-0799">Topoisomerase</keyword>
<dbReference type="GO" id="GO:0008270">
    <property type="term" value="F:zinc ion binding"/>
    <property type="evidence" value="ECO:0007669"/>
    <property type="project" value="UniProtKB-KW"/>
</dbReference>
<feature type="active site" description="O-(5'-phospho-DNA)-tyrosine intermediate" evidence="11">
    <location>
        <position position="317"/>
    </location>
</feature>
<feature type="site" description="Interaction with DNA" evidence="11">
    <location>
        <position position="33"/>
    </location>
</feature>
<dbReference type="InterPro" id="IPR000380">
    <property type="entry name" value="Topo_IA"/>
</dbReference>
<dbReference type="SMART" id="SM00493">
    <property type="entry name" value="TOPRIM"/>
    <property type="match status" value="1"/>
</dbReference>
<evidence type="ECO:0000256" key="7">
    <source>
        <dbReference type="ARBA" id="ARBA00022842"/>
    </source>
</evidence>
<evidence type="ECO:0000259" key="14">
    <source>
        <dbReference type="PROSITE" id="PS52039"/>
    </source>
</evidence>
<feature type="domain" description="Topo IA-type catalytic" evidence="14">
    <location>
        <begin position="156"/>
        <end position="570"/>
    </location>
</feature>
<feature type="domain" description="Toprim" evidence="13">
    <location>
        <begin position="3"/>
        <end position="140"/>
    </location>
</feature>
<keyword evidence="4" id="KW-0677">Repeat</keyword>
<dbReference type="SUPFAM" id="SSF57783">
    <property type="entry name" value="Zinc beta-ribbon"/>
    <property type="match status" value="3"/>
</dbReference>
<feature type="site" description="Interaction with DNA" evidence="11">
    <location>
        <position position="167"/>
    </location>
</feature>
<dbReference type="SMART" id="SM00436">
    <property type="entry name" value="TOP1Bc"/>
    <property type="match status" value="1"/>
</dbReference>
<dbReference type="PANTHER" id="PTHR42785">
    <property type="entry name" value="DNA TOPOISOMERASE, TYPE IA, CORE"/>
    <property type="match status" value="1"/>
</dbReference>
<dbReference type="Pfam" id="PF08272">
    <property type="entry name" value="Zn_Ribbon_Topo"/>
    <property type="match status" value="2"/>
</dbReference>
<comment type="caution">
    <text evidence="11">Lacks conserved residue(s) required for the propagation of feature annotation.</text>
</comment>
<dbReference type="InterPro" id="IPR013498">
    <property type="entry name" value="Topo_IA_Znf"/>
</dbReference>
<evidence type="ECO:0000313" key="16">
    <source>
        <dbReference type="Proteomes" id="UP000242432"/>
    </source>
</evidence>
<comment type="function">
    <text evidence="11">Releases the supercoiling and torsional tension of DNA, which is introduced during the DNA replication and transcription, by transiently cleaving and rejoining one strand of the DNA duplex. Introduces a single-strand break via transesterification at a target site in duplex DNA. The scissile phosphodiester is attacked by the catalytic tyrosine of the enzyme, resulting in the formation of a DNA-(5'-phosphotyrosyl)-enzyme intermediate and the expulsion of a 3'-OH DNA strand. The free DNA strand then undergoes passage around the unbroken strand, thus removing DNA supercoils. Finally, in the religation step, the DNA 3'-OH attacks the covalent intermediate to expel the active-site tyrosine and restore the DNA phosphodiester backbone.</text>
</comment>
<evidence type="ECO:0000256" key="6">
    <source>
        <dbReference type="ARBA" id="ARBA00022833"/>
    </source>
</evidence>
<keyword evidence="7" id="KW-0460">Magnesium</keyword>
<proteinExistence type="inferred from homology"/>
<dbReference type="STRING" id="83771.SAMN02910357_01679"/>
<feature type="region of interest" description="Disordered" evidence="12">
    <location>
        <begin position="865"/>
        <end position="921"/>
    </location>
</feature>
<dbReference type="CDD" id="cd00186">
    <property type="entry name" value="TOP1Ac"/>
    <property type="match status" value="1"/>
</dbReference>
<keyword evidence="16" id="KW-1185">Reference proteome</keyword>
<evidence type="ECO:0000259" key="13">
    <source>
        <dbReference type="PROSITE" id="PS50880"/>
    </source>
</evidence>
<dbReference type="InterPro" id="IPR006171">
    <property type="entry name" value="TOPRIM_dom"/>
</dbReference>
<dbReference type="Gene3D" id="1.10.460.10">
    <property type="entry name" value="Topoisomerase I, domain 2"/>
    <property type="match status" value="1"/>
</dbReference>
<evidence type="ECO:0000256" key="4">
    <source>
        <dbReference type="ARBA" id="ARBA00022737"/>
    </source>
</evidence>